<reference evidence="1" key="1">
    <citation type="submission" date="2023-10" db="EMBL/GenBank/DDBJ databases">
        <authorList>
            <person name="Chen Y."/>
            <person name="Shah S."/>
            <person name="Dougan E. K."/>
            <person name="Thang M."/>
            <person name="Chan C."/>
        </authorList>
    </citation>
    <scope>NUCLEOTIDE SEQUENCE [LARGE SCALE GENOMIC DNA]</scope>
</reference>
<keyword evidence="2" id="KW-1185">Reference proteome</keyword>
<evidence type="ECO:0000313" key="1">
    <source>
        <dbReference type="EMBL" id="CAK0799385.1"/>
    </source>
</evidence>
<protein>
    <submittedName>
        <fullName evidence="1">Uncharacterized protein</fullName>
    </submittedName>
</protein>
<proteinExistence type="predicted"/>
<dbReference type="Proteomes" id="UP001189429">
    <property type="component" value="Unassembled WGS sequence"/>
</dbReference>
<organism evidence="1 2">
    <name type="scientific">Prorocentrum cordatum</name>
    <dbReference type="NCBI Taxonomy" id="2364126"/>
    <lineage>
        <taxon>Eukaryota</taxon>
        <taxon>Sar</taxon>
        <taxon>Alveolata</taxon>
        <taxon>Dinophyceae</taxon>
        <taxon>Prorocentrales</taxon>
        <taxon>Prorocentraceae</taxon>
        <taxon>Prorocentrum</taxon>
    </lineage>
</organism>
<evidence type="ECO:0000313" key="2">
    <source>
        <dbReference type="Proteomes" id="UP001189429"/>
    </source>
</evidence>
<dbReference type="EMBL" id="CAUYUJ010002136">
    <property type="protein sequence ID" value="CAK0799385.1"/>
    <property type="molecule type" value="Genomic_DNA"/>
</dbReference>
<comment type="caution">
    <text evidence="1">The sequence shown here is derived from an EMBL/GenBank/DDBJ whole genome shotgun (WGS) entry which is preliminary data.</text>
</comment>
<accession>A0ABN9Q7W3</accession>
<sequence>ARWSEPCAPAVLRNSAPSPAAAPGIPPRSRRAAAIGGRPAHMVPAAAHPAVAWWGLLLSSAWPAGGNRVLLSLNLGPCSRSIEVVSWAAKAKGGDLSTA</sequence>
<name>A0ABN9Q7W3_9DINO</name>
<gene>
    <name evidence="1" type="ORF">PCOR1329_LOCUS7855</name>
</gene>
<feature type="non-terminal residue" evidence="1">
    <location>
        <position position="1"/>
    </location>
</feature>